<dbReference type="InterPro" id="IPR004090">
    <property type="entry name" value="Chemotax_Me-accpt_rcpt"/>
</dbReference>
<evidence type="ECO:0000256" key="4">
    <source>
        <dbReference type="ARBA" id="ARBA00022692"/>
    </source>
</evidence>
<dbReference type="SUPFAM" id="SSF58104">
    <property type="entry name" value="Methyl-accepting chemotaxis protein (MCP) signaling domain"/>
    <property type="match status" value="1"/>
</dbReference>
<evidence type="ECO:0000256" key="9">
    <source>
        <dbReference type="PROSITE-ProRule" id="PRU00284"/>
    </source>
</evidence>
<feature type="transmembrane region" description="Helical" evidence="10">
    <location>
        <begin position="34"/>
        <end position="60"/>
    </location>
</feature>
<evidence type="ECO:0000256" key="6">
    <source>
        <dbReference type="ARBA" id="ARBA00023136"/>
    </source>
</evidence>
<dbReference type="PRINTS" id="PR00260">
    <property type="entry name" value="CHEMTRNSDUCR"/>
</dbReference>
<evidence type="ECO:0000256" key="10">
    <source>
        <dbReference type="SAM" id="Phobius"/>
    </source>
</evidence>
<evidence type="ECO:0000256" key="5">
    <source>
        <dbReference type="ARBA" id="ARBA00022989"/>
    </source>
</evidence>
<dbReference type="CDD" id="cd06225">
    <property type="entry name" value="HAMP"/>
    <property type="match status" value="1"/>
</dbReference>
<evidence type="ECO:0000313" key="13">
    <source>
        <dbReference type="EMBL" id="VVP15711.1"/>
    </source>
</evidence>
<keyword evidence="5 10" id="KW-1133">Transmembrane helix</keyword>
<dbReference type="PROSITE" id="PS50111">
    <property type="entry name" value="CHEMOTAXIS_TRANSDUC_2"/>
    <property type="match status" value="1"/>
</dbReference>
<evidence type="ECO:0000256" key="1">
    <source>
        <dbReference type="ARBA" id="ARBA00004651"/>
    </source>
</evidence>
<keyword evidence="6 10" id="KW-0472">Membrane</keyword>
<sequence length="388" mass="41276">MMIATAVNLDDIDTEVDRIAETKYAQMNSFVRTFVIADLALLLVIAVIAVIAVLLGNSIIKPLLAIRSNLDDIAAGEGDLTQRLPVTNKDELGALAHSFNQFVEKIHEVVRQIVEVTHKLAVYSEDMSAQAHQSEHAMDRQRQETAQVATAVHEMSAAAHEIARSAQSAAIAARETDNVGATARDVVNEGIGSIHSLIEDVRMTSMSLDRLQCDAQSIVGVLDVIRSIAEQTNLLALNAAIEATRAGEAGRGFAVVADEVRALASRTQNSTQEIQEMIDRLQTGTSAAVKAIVSSSEKGNISGRQANEAGNSLDVMTELVSSINGMSAQIASAAEEQTAVAEEINQSMISIAQAAEVVAQDTQKGVATARSVAGLGNRLEALVKQFRI</sequence>
<dbReference type="PANTHER" id="PTHR32089:SF119">
    <property type="entry name" value="METHYL-ACCEPTING CHEMOTAXIS PROTEIN CTPL"/>
    <property type="match status" value="1"/>
</dbReference>
<dbReference type="InterPro" id="IPR003660">
    <property type="entry name" value="HAMP_dom"/>
</dbReference>
<accession>A0A8H2P2U6</accession>
<keyword evidence="7 9" id="KW-0807">Transducer</keyword>
<protein>
    <submittedName>
        <fullName evidence="13">Methyl-accepting chemotaxis protein McpQ</fullName>
    </submittedName>
</protein>
<evidence type="ECO:0000259" key="11">
    <source>
        <dbReference type="PROSITE" id="PS50111"/>
    </source>
</evidence>
<dbReference type="Pfam" id="PF00015">
    <property type="entry name" value="MCPsignal"/>
    <property type="match status" value="1"/>
</dbReference>
<dbReference type="Pfam" id="PF00672">
    <property type="entry name" value="HAMP"/>
    <property type="match status" value="1"/>
</dbReference>
<gene>
    <name evidence="13" type="primary">mcpQ_2</name>
    <name evidence="13" type="ORF">PS900_03581</name>
</gene>
<evidence type="ECO:0000256" key="8">
    <source>
        <dbReference type="ARBA" id="ARBA00029447"/>
    </source>
</evidence>
<dbReference type="InterPro" id="IPR004089">
    <property type="entry name" value="MCPsignal_dom"/>
</dbReference>
<evidence type="ECO:0000256" key="2">
    <source>
        <dbReference type="ARBA" id="ARBA00022475"/>
    </source>
</evidence>
<dbReference type="GO" id="GO:0004888">
    <property type="term" value="F:transmembrane signaling receptor activity"/>
    <property type="evidence" value="ECO:0007669"/>
    <property type="project" value="InterPro"/>
</dbReference>
<evidence type="ECO:0000259" key="12">
    <source>
        <dbReference type="PROSITE" id="PS50885"/>
    </source>
</evidence>
<reference evidence="13 14" key="1">
    <citation type="submission" date="2019-09" db="EMBL/GenBank/DDBJ databases">
        <authorList>
            <person name="Chandra G."/>
            <person name="Truman W A."/>
        </authorList>
    </citation>
    <scope>NUCLEOTIDE SEQUENCE [LARGE SCALE GENOMIC DNA]</scope>
    <source>
        <strain evidence="13">PS900</strain>
    </source>
</reference>
<feature type="domain" description="HAMP" evidence="12">
    <location>
        <begin position="57"/>
        <end position="111"/>
    </location>
</feature>
<dbReference type="FunFam" id="1.10.287.950:FF:000001">
    <property type="entry name" value="Methyl-accepting chemotaxis sensory transducer"/>
    <property type="match status" value="1"/>
</dbReference>
<dbReference type="PANTHER" id="PTHR32089">
    <property type="entry name" value="METHYL-ACCEPTING CHEMOTAXIS PROTEIN MCPB"/>
    <property type="match status" value="1"/>
</dbReference>
<dbReference type="SMART" id="SM00283">
    <property type="entry name" value="MA"/>
    <property type="match status" value="1"/>
</dbReference>
<evidence type="ECO:0000256" key="7">
    <source>
        <dbReference type="ARBA" id="ARBA00023224"/>
    </source>
</evidence>
<comment type="caution">
    <text evidence="13">The sequence shown here is derived from an EMBL/GenBank/DDBJ whole genome shotgun (WGS) entry which is preliminary data.</text>
</comment>
<dbReference type="Gene3D" id="1.10.287.950">
    <property type="entry name" value="Methyl-accepting chemotaxis protein"/>
    <property type="match status" value="1"/>
</dbReference>
<evidence type="ECO:0000256" key="3">
    <source>
        <dbReference type="ARBA" id="ARBA00022481"/>
    </source>
</evidence>
<dbReference type="EMBL" id="CABVIE010000011">
    <property type="protein sequence ID" value="VVP15711.1"/>
    <property type="molecule type" value="Genomic_DNA"/>
</dbReference>
<proteinExistence type="inferred from homology"/>
<dbReference type="AlphaFoldDB" id="A0A8H2P2U6"/>
<comment type="subcellular location">
    <subcellularLocation>
        <location evidence="1">Cell membrane</location>
        <topology evidence="1">Multi-pass membrane protein</topology>
    </subcellularLocation>
</comment>
<dbReference type="GO" id="GO:0007165">
    <property type="term" value="P:signal transduction"/>
    <property type="evidence" value="ECO:0007669"/>
    <property type="project" value="UniProtKB-KW"/>
</dbReference>
<name>A0A8H2P2U6_PSEFL</name>
<dbReference type="SMART" id="SM00304">
    <property type="entry name" value="HAMP"/>
    <property type="match status" value="1"/>
</dbReference>
<feature type="domain" description="Methyl-accepting transducer" evidence="11">
    <location>
        <begin position="116"/>
        <end position="352"/>
    </location>
</feature>
<dbReference type="GO" id="GO:0006935">
    <property type="term" value="P:chemotaxis"/>
    <property type="evidence" value="ECO:0007669"/>
    <property type="project" value="InterPro"/>
</dbReference>
<dbReference type="PROSITE" id="PS50885">
    <property type="entry name" value="HAMP"/>
    <property type="match status" value="1"/>
</dbReference>
<comment type="similarity">
    <text evidence="8">Belongs to the methyl-accepting chemotaxis (MCP) protein family.</text>
</comment>
<evidence type="ECO:0000313" key="14">
    <source>
        <dbReference type="Proteomes" id="UP000325723"/>
    </source>
</evidence>
<organism evidence="13 14">
    <name type="scientific">Pseudomonas fluorescens</name>
    <dbReference type="NCBI Taxonomy" id="294"/>
    <lineage>
        <taxon>Bacteria</taxon>
        <taxon>Pseudomonadati</taxon>
        <taxon>Pseudomonadota</taxon>
        <taxon>Gammaproteobacteria</taxon>
        <taxon>Pseudomonadales</taxon>
        <taxon>Pseudomonadaceae</taxon>
        <taxon>Pseudomonas</taxon>
    </lineage>
</organism>
<keyword evidence="4 10" id="KW-0812">Transmembrane</keyword>
<keyword evidence="2" id="KW-1003">Cell membrane</keyword>
<dbReference type="Proteomes" id="UP000325723">
    <property type="component" value="Unassembled WGS sequence"/>
</dbReference>
<dbReference type="GO" id="GO:0005886">
    <property type="term" value="C:plasma membrane"/>
    <property type="evidence" value="ECO:0007669"/>
    <property type="project" value="UniProtKB-SubCell"/>
</dbReference>
<keyword evidence="3" id="KW-0488">Methylation</keyword>